<dbReference type="PROSITE" id="PS50056">
    <property type="entry name" value="TYR_PHOSPHATASE_2"/>
    <property type="match status" value="1"/>
</dbReference>
<dbReference type="Gene3D" id="3.90.190.10">
    <property type="entry name" value="Protein tyrosine phosphatase superfamily"/>
    <property type="match status" value="1"/>
</dbReference>
<dbReference type="PANTHER" id="PTHR45848:SF4">
    <property type="entry name" value="DUAL SPECIFICITY PROTEIN PHOSPHATASE 12"/>
    <property type="match status" value="1"/>
</dbReference>
<dbReference type="PANTHER" id="PTHR45848">
    <property type="entry name" value="DUAL SPECIFICITY PROTEIN PHOSPHATASE 12 FAMILY MEMBER"/>
    <property type="match status" value="1"/>
</dbReference>
<dbReference type="EC" id="3.1.3.48" evidence="2"/>
<protein>
    <recommendedName>
        <fullName evidence="2">protein-tyrosine-phosphatase</fullName>
        <ecNumber evidence="2">3.1.3.48</ecNumber>
    </recommendedName>
</protein>
<feature type="domain" description="Tyrosine-protein phosphatase" evidence="5">
    <location>
        <begin position="6"/>
        <end position="181"/>
    </location>
</feature>
<evidence type="ECO:0000259" key="6">
    <source>
        <dbReference type="PROSITE" id="PS50056"/>
    </source>
</evidence>
<reference evidence="7 8" key="1">
    <citation type="submission" date="2024-07" db="EMBL/GenBank/DDBJ databases">
        <title>Section-level genome sequencing and comparative genomics of Aspergillus sections Usti and Cavernicolus.</title>
        <authorList>
            <consortium name="Lawrence Berkeley National Laboratory"/>
            <person name="Nybo J.L."/>
            <person name="Vesth T.C."/>
            <person name="Theobald S."/>
            <person name="Frisvad J.C."/>
            <person name="Larsen T.O."/>
            <person name="Kjaerboelling I."/>
            <person name="Rothschild-Mancinelli K."/>
            <person name="Lyhne E.K."/>
            <person name="Kogle M.E."/>
            <person name="Barry K."/>
            <person name="Clum A."/>
            <person name="Na H."/>
            <person name="Ledsgaard L."/>
            <person name="Lin J."/>
            <person name="Lipzen A."/>
            <person name="Kuo A."/>
            <person name="Riley R."/>
            <person name="Mondo S."/>
            <person name="LaButti K."/>
            <person name="Haridas S."/>
            <person name="Pangalinan J."/>
            <person name="Salamov A.A."/>
            <person name="Simmons B.A."/>
            <person name="Magnuson J.K."/>
            <person name="Chen J."/>
            <person name="Drula E."/>
            <person name="Henrissat B."/>
            <person name="Wiebenga A."/>
            <person name="Lubbers R.J."/>
            <person name="Gomes A.C."/>
            <person name="Makela M.R."/>
            <person name="Stajich J."/>
            <person name="Grigoriev I.V."/>
            <person name="Mortensen U.H."/>
            <person name="De vries R.P."/>
            <person name="Baker S.E."/>
            <person name="Andersen M.R."/>
        </authorList>
    </citation>
    <scope>NUCLEOTIDE SEQUENCE [LARGE SCALE GENOMIC DNA]</scope>
    <source>
        <strain evidence="7 8">CBS 600.67</strain>
    </source>
</reference>
<dbReference type="Pfam" id="PF00782">
    <property type="entry name" value="DSPc"/>
    <property type="match status" value="1"/>
</dbReference>
<dbReference type="EMBL" id="JBFXLS010000084">
    <property type="protein sequence ID" value="KAL2818410.1"/>
    <property type="molecule type" value="Genomic_DNA"/>
</dbReference>
<dbReference type="PROSITE" id="PS00383">
    <property type="entry name" value="TYR_PHOSPHATASE_1"/>
    <property type="match status" value="1"/>
</dbReference>
<accession>A0ABR4HSF6</accession>
<dbReference type="InterPro" id="IPR000340">
    <property type="entry name" value="Dual-sp_phosphatase_cat-dom"/>
</dbReference>
<dbReference type="InterPro" id="IPR020422">
    <property type="entry name" value="TYR_PHOSPHATASE_DUAL_dom"/>
</dbReference>
<keyword evidence="8" id="KW-1185">Reference proteome</keyword>
<evidence type="ECO:0000256" key="1">
    <source>
        <dbReference type="ARBA" id="ARBA00008601"/>
    </source>
</evidence>
<dbReference type="PROSITE" id="PS50054">
    <property type="entry name" value="TYR_PHOSPHATASE_DUAL"/>
    <property type="match status" value="1"/>
</dbReference>
<comment type="similarity">
    <text evidence="1">Belongs to the protein-tyrosine phosphatase family. Non-receptor class dual specificity subfamily.</text>
</comment>
<evidence type="ECO:0000259" key="5">
    <source>
        <dbReference type="PROSITE" id="PS50054"/>
    </source>
</evidence>
<evidence type="ECO:0000256" key="3">
    <source>
        <dbReference type="ARBA" id="ARBA00022801"/>
    </source>
</evidence>
<dbReference type="CDD" id="cd14498">
    <property type="entry name" value="DSP"/>
    <property type="match status" value="1"/>
</dbReference>
<name>A0ABR4HSF6_9EURO</name>
<comment type="caution">
    <text evidence="7">The sequence shown here is derived from an EMBL/GenBank/DDBJ whole genome shotgun (WGS) entry which is preliminary data.</text>
</comment>
<sequence length="246" mass="27741">MTPKILTSIKQIPNLYISDRQGACDEPLLVEHGITHILTIRRWEDDPNLAMTPITPPIKLPLIRKYVELEDDPTADLLAHLGEMVDWIHDALSHKFDPKPRTETITGSVPVPPVQNAGSRVLVHCNQGISRSGAVIIAYMMRTLEVDYKTALSMAQQSRILISPNFGFQYQLRLWRQCGFDVYDPADNEEQERKQGGGNSLLRPNATYRAWKNEVAEIFDSSEGCVFQRAKEEWLGGLQAKLDAMG</sequence>
<evidence type="ECO:0000256" key="2">
    <source>
        <dbReference type="ARBA" id="ARBA00013064"/>
    </source>
</evidence>
<dbReference type="InterPro" id="IPR000387">
    <property type="entry name" value="Tyr_Pase_dom"/>
</dbReference>
<proteinExistence type="inferred from homology"/>
<keyword evidence="4" id="KW-0904">Protein phosphatase</keyword>
<gene>
    <name evidence="7" type="ORF">BDW59DRAFT_127764</name>
</gene>
<feature type="domain" description="Tyrosine specific protein phosphatases" evidence="6">
    <location>
        <begin position="115"/>
        <end position="159"/>
    </location>
</feature>
<evidence type="ECO:0000313" key="8">
    <source>
        <dbReference type="Proteomes" id="UP001610335"/>
    </source>
</evidence>
<dbReference type="InterPro" id="IPR016130">
    <property type="entry name" value="Tyr_Pase_AS"/>
</dbReference>
<keyword evidence="3" id="KW-0378">Hydrolase</keyword>
<evidence type="ECO:0000256" key="4">
    <source>
        <dbReference type="ARBA" id="ARBA00022912"/>
    </source>
</evidence>
<dbReference type="Proteomes" id="UP001610335">
    <property type="component" value="Unassembled WGS sequence"/>
</dbReference>
<dbReference type="SUPFAM" id="SSF52799">
    <property type="entry name" value="(Phosphotyrosine protein) phosphatases II"/>
    <property type="match status" value="1"/>
</dbReference>
<evidence type="ECO:0000313" key="7">
    <source>
        <dbReference type="EMBL" id="KAL2818410.1"/>
    </source>
</evidence>
<dbReference type="InterPro" id="IPR029021">
    <property type="entry name" value="Prot-tyrosine_phosphatase-like"/>
</dbReference>
<dbReference type="SMART" id="SM00195">
    <property type="entry name" value="DSPc"/>
    <property type="match status" value="1"/>
</dbReference>
<organism evidence="7 8">
    <name type="scientific">Aspergillus cavernicola</name>
    <dbReference type="NCBI Taxonomy" id="176166"/>
    <lineage>
        <taxon>Eukaryota</taxon>
        <taxon>Fungi</taxon>
        <taxon>Dikarya</taxon>
        <taxon>Ascomycota</taxon>
        <taxon>Pezizomycotina</taxon>
        <taxon>Eurotiomycetes</taxon>
        <taxon>Eurotiomycetidae</taxon>
        <taxon>Eurotiales</taxon>
        <taxon>Aspergillaceae</taxon>
        <taxon>Aspergillus</taxon>
        <taxon>Aspergillus subgen. Nidulantes</taxon>
    </lineage>
</organism>